<evidence type="ECO:0000256" key="4">
    <source>
        <dbReference type="ARBA" id="ARBA00022801"/>
    </source>
</evidence>
<dbReference type="GO" id="GO:0006508">
    <property type="term" value="P:proteolysis"/>
    <property type="evidence" value="ECO:0007669"/>
    <property type="project" value="UniProtKB-KW"/>
</dbReference>
<evidence type="ECO:0000256" key="5">
    <source>
        <dbReference type="ARBA" id="ARBA00022807"/>
    </source>
</evidence>
<dbReference type="Pfam" id="PF01640">
    <property type="entry name" value="Peptidase_C10"/>
    <property type="match status" value="1"/>
</dbReference>
<evidence type="ECO:0000313" key="8">
    <source>
        <dbReference type="Proteomes" id="UP000278983"/>
    </source>
</evidence>
<dbReference type="InterPro" id="IPR038765">
    <property type="entry name" value="Papain-like_cys_pep_sf"/>
</dbReference>
<dbReference type="GO" id="GO:0008234">
    <property type="term" value="F:cysteine-type peptidase activity"/>
    <property type="evidence" value="ECO:0007669"/>
    <property type="project" value="UniProtKB-KW"/>
</dbReference>
<dbReference type="InterPro" id="IPR025896">
    <property type="entry name" value="Spi_Prtas-inh"/>
</dbReference>
<dbReference type="GeneID" id="99755801"/>
<dbReference type="InterPro" id="IPR044934">
    <property type="entry name" value="Streptopain_sf"/>
</dbReference>
<dbReference type="EMBL" id="RYYU01000001">
    <property type="protein sequence ID" value="RUL58454.1"/>
    <property type="molecule type" value="Genomic_DNA"/>
</dbReference>
<dbReference type="RefSeq" id="WP_006948820.1">
    <property type="nucleotide sequence ID" value="NZ_RYYU01000001.1"/>
</dbReference>
<protein>
    <submittedName>
        <fullName evidence="7">Peptidase C10 family protein</fullName>
    </submittedName>
</protein>
<dbReference type="Gene3D" id="3.90.70.50">
    <property type="entry name" value="Peptidase C10, streptopain"/>
    <property type="match status" value="2"/>
</dbReference>
<evidence type="ECO:0000256" key="3">
    <source>
        <dbReference type="ARBA" id="ARBA00022729"/>
    </source>
</evidence>
<evidence type="ECO:0000256" key="1">
    <source>
        <dbReference type="ARBA" id="ARBA00009693"/>
    </source>
</evidence>
<keyword evidence="5" id="KW-0788">Thiol protease</keyword>
<evidence type="ECO:0000256" key="2">
    <source>
        <dbReference type="ARBA" id="ARBA00022670"/>
    </source>
</evidence>
<evidence type="ECO:0000313" key="7">
    <source>
        <dbReference type="EMBL" id="RUL58454.1"/>
    </source>
</evidence>
<keyword evidence="2" id="KW-0645">Protease</keyword>
<reference evidence="7 8" key="1">
    <citation type="submission" date="2018-12" db="EMBL/GenBank/DDBJ databases">
        <title>Genome sequencing of Prevotella sp. KCOM 3155 (= JS262).</title>
        <authorList>
            <person name="Kook J.-K."/>
            <person name="Park S.-N."/>
            <person name="Lim Y.K."/>
        </authorList>
    </citation>
    <scope>NUCLEOTIDE SEQUENCE [LARGE SCALE GENOMIC DNA]</scope>
    <source>
        <strain evidence="7 8">KCOM 3155</strain>
    </source>
</reference>
<feature type="domain" description="Spi protease inhibitor" evidence="6">
    <location>
        <begin position="54"/>
        <end position="158"/>
    </location>
</feature>
<keyword evidence="4" id="KW-0378">Hydrolase</keyword>
<gene>
    <name evidence="7" type="ORF">EHV08_00825</name>
</gene>
<dbReference type="AlphaFoldDB" id="A0A3S0R9C1"/>
<sequence>MELMRKFTVLGIIACGLINLYSCTTQESFEEATDSSFLNLSQEEYISIAFEHPKEITEDQAITLVKDFSGKQATRSISQSPIIEKKYYIGGISSKSVEDTVSSIPIYQLKLSEKEGFALVAGDERFATVIAFAEKGNLADTTQNKSVALMVREAENAIKSKLRYYNAIRDSLHDKTLCKLKTAFHTNDITYHDVKEKIKVVQTPLTRGQWIPEPTMGILVKEVKPMLRTEWGQNRPYNNELGYINNDIPKVVGCVGTAIAQIVAHYEAMSSVYGHTLDWNLIKERAGIDALTDDDIQHQVALLCKHVAYGIKTEWNMDGTGGASMTNSHKYLETMGVTFNLGKRNKGYDMDAAIIIASLDRGCPVLITGDEEPSETRSSGNKKGGHCWILDGYQVRTRSTPTKLKAMIKSHDVYVHANFGWKGYASGYYMVDRNETSLSFDTRPVEGNYNQRLRLFPMVKRK</sequence>
<evidence type="ECO:0000259" key="6">
    <source>
        <dbReference type="Pfam" id="PF13734"/>
    </source>
</evidence>
<dbReference type="SUPFAM" id="SSF54001">
    <property type="entry name" value="Cysteine proteinases"/>
    <property type="match status" value="1"/>
</dbReference>
<dbReference type="Proteomes" id="UP000278983">
    <property type="component" value="Unassembled WGS sequence"/>
</dbReference>
<organism evidence="7 8">
    <name type="scientific">Prevotella koreensis</name>
    <dbReference type="NCBI Taxonomy" id="2490854"/>
    <lineage>
        <taxon>Bacteria</taxon>
        <taxon>Pseudomonadati</taxon>
        <taxon>Bacteroidota</taxon>
        <taxon>Bacteroidia</taxon>
        <taxon>Bacteroidales</taxon>
        <taxon>Prevotellaceae</taxon>
        <taxon>Prevotella</taxon>
    </lineage>
</organism>
<comment type="similarity">
    <text evidence="1">Belongs to the peptidase C10 family.</text>
</comment>
<comment type="caution">
    <text evidence="7">The sequence shown here is derived from an EMBL/GenBank/DDBJ whole genome shotgun (WGS) entry which is preliminary data.</text>
</comment>
<dbReference type="Pfam" id="PF13734">
    <property type="entry name" value="Inhibitor_I69"/>
    <property type="match status" value="1"/>
</dbReference>
<name>A0A3S0R9C1_9BACT</name>
<keyword evidence="8" id="KW-1185">Reference proteome</keyword>
<accession>A0A3S0R9C1</accession>
<dbReference type="OrthoDB" id="2235251at2"/>
<keyword evidence="3" id="KW-0732">Signal</keyword>
<dbReference type="InterPro" id="IPR000200">
    <property type="entry name" value="Peptidase_C10"/>
</dbReference>
<proteinExistence type="inferred from homology"/>